<dbReference type="eggNOG" id="KOG4233">
    <property type="taxonomic scope" value="Eukaryota"/>
</dbReference>
<name>A0A260ZK78_CAERE</name>
<dbReference type="SMART" id="SM01023">
    <property type="entry name" value="BAF"/>
    <property type="match status" value="1"/>
</dbReference>
<dbReference type="GO" id="GO:0005737">
    <property type="term" value="C:cytoplasm"/>
    <property type="evidence" value="ECO:0007669"/>
    <property type="project" value="EnsemblMetazoa"/>
</dbReference>
<keyword evidence="2" id="KW-1185">Reference proteome</keyword>
<gene>
    <name evidence="1" type="ORF">FL82_15034</name>
</gene>
<feature type="non-terminal residue" evidence="1">
    <location>
        <position position="1"/>
    </location>
</feature>
<dbReference type="GO" id="GO:0009792">
    <property type="term" value="P:embryo development ending in birth or egg hatching"/>
    <property type="evidence" value="ECO:0007669"/>
    <property type="project" value="EnsemblMetazoa"/>
</dbReference>
<accession>A0A260ZK78</accession>
<evidence type="ECO:0000313" key="2">
    <source>
        <dbReference type="Proteomes" id="UP000216624"/>
    </source>
</evidence>
<comment type="caution">
    <text evidence="1">The sequence shown here is derived from an EMBL/GenBank/DDBJ whole genome shotgun (WGS) entry which is preliminary data.</text>
</comment>
<dbReference type="CTD" id="9815146"/>
<dbReference type="EMBL" id="NMWX01000102">
    <property type="protein sequence ID" value="OZF86088.1"/>
    <property type="molecule type" value="Genomic_DNA"/>
</dbReference>
<dbReference type="GO" id="GO:0005635">
    <property type="term" value="C:nuclear envelope"/>
    <property type="evidence" value="ECO:0007669"/>
    <property type="project" value="EnsemblMetazoa"/>
</dbReference>
<dbReference type="SUPFAM" id="SSF47798">
    <property type="entry name" value="Barrier-to-autointegration factor, BAF"/>
    <property type="match status" value="1"/>
</dbReference>
<dbReference type="Proteomes" id="UP000216624">
    <property type="component" value="Unassembled WGS sequence"/>
</dbReference>
<dbReference type="GO" id="GO:0010165">
    <property type="term" value="P:response to X-ray"/>
    <property type="evidence" value="ECO:0007669"/>
    <property type="project" value="EnsemblMetazoa"/>
</dbReference>
<dbReference type="PANTHER" id="PTHR47507:SF6">
    <property type="entry name" value="BARRIER-TO-AUTOINTEGRATION FACTOR"/>
    <property type="match status" value="1"/>
</dbReference>
<dbReference type="InterPro" id="IPR051387">
    <property type="entry name" value="BAF"/>
</dbReference>
<dbReference type="GO" id="GO:0000779">
    <property type="term" value="C:condensed chromosome, centromeric region"/>
    <property type="evidence" value="ECO:0007669"/>
    <property type="project" value="EnsemblMetazoa"/>
</dbReference>
<reference evidence="1" key="1">
    <citation type="submission" date="2017-08" db="EMBL/GenBank/DDBJ databases">
        <authorList>
            <person name="de Groot N.N."/>
        </authorList>
    </citation>
    <scope>NUCLEOTIDE SEQUENCE [LARGE SCALE GENOMIC DNA]</scope>
    <source>
        <strain evidence="1">PX439</strain>
    </source>
</reference>
<dbReference type="OrthoDB" id="9997163at2759"/>
<dbReference type="PANTHER" id="PTHR47507">
    <property type="entry name" value="BARRIER TO AUTOINTEGRATION FACTOR 2"/>
    <property type="match status" value="1"/>
</dbReference>
<dbReference type="GO" id="GO:0007059">
    <property type="term" value="P:chromosome segregation"/>
    <property type="evidence" value="ECO:0007669"/>
    <property type="project" value="EnsemblMetazoa"/>
</dbReference>
<proteinExistence type="predicted"/>
<dbReference type="InterPro" id="IPR004122">
    <property type="entry name" value="BAF_prot"/>
</dbReference>
<dbReference type="Gene3D" id="1.10.150.40">
    <property type="entry name" value="Barrier-to-autointegration factor, BAF"/>
    <property type="match status" value="1"/>
</dbReference>
<protein>
    <submittedName>
        <fullName evidence="1">Uncharacterized protein</fullName>
    </submittedName>
</protein>
<evidence type="ECO:0000313" key="1">
    <source>
        <dbReference type="EMBL" id="OZF86088.1"/>
    </source>
</evidence>
<dbReference type="OMA" id="TEWCDAF"/>
<dbReference type="InterPro" id="IPR036617">
    <property type="entry name" value="BAF_sf"/>
</dbReference>
<organism evidence="1 2">
    <name type="scientific">Caenorhabditis remanei</name>
    <name type="common">Caenorhabditis vulgaris</name>
    <dbReference type="NCBI Taxonomy" id="31234"/>
    <lineage>
        <taxon>Eukaryota</taxon>
        <taxon>Metazoa</taxon>
        <taxon>Ecdysozoa</taxon>
        <taxon>Nematoda</taxon>
        <taxon>Chromadorea</taxon>
        <taxon>Rhabditida</taxon>
        <taxon>Rhabditina</taxon>
        <taxon>Rhabditomorpha</taxon>
        <taxon>Rhabditoidea</taxon>
        <taxon>Rhabditidae</taxon>
        <taxon>Peloderinae</taxon>
        <taxon>Caenorhabditis</taxon>
    </lineage>
</organism>
<dbReference type="HOGENOM" id="CLU_167806_0_0_1"/>
<dbReference type="Pfam" id="PF02961">
    <property type="entry name" value="SAM_BAF"/>
    <property type="match status" value="1"/>
</dbReference>
<dbReference type="GO" id="GO:0003677">
    <property type="term" value="F:DNA binding"/>
    <property type="evidence" value="ECO:0007669"/>
    <property type="project" value="UniProtKB-KW"/>
</dbReference>
<dbReference type="KEGG" id="crq:GCK72_009432"/>
<dbReference type="STRING" id="31234.E3LSF7"/>
<sequence length="89" mass="9922">MSTSVKHREFVGEPMGDKEVTCIAGIGPTYGTKLTDAGFDKAYVLFGQYLLLKKDEDLFVEWLKETAGVTANHAKSAFNCLNEWAEQFI</sequence>
<dbReference type="GO" id="GO:0005654">
    <property type="term" value="C:nucleoplasm"/>
    <property type="evidence" value="ECO:0007669"/>
    <property type="project" value="EnsemblMetazoa"/>
</dbReference>
<dbReference type="GO" id="GO:0051276">
    <property type="term" value="P:chromosome organization"/>
    <property type="evidence" value="ECO:0007669"/>
    <property type="project" value="EnsemblMetazoa"/>
</dbReference>